<accession>A0AAD4MZI6</accession>
<gene>
    <name evidence="2" type="ORF">DdX_12019</name>
</gene>
<proteinExistence type="predicted"/>
<evidence type="ECO:0000256" key="1">
    <source>
        <dbReference type="SAM" id="MobiDB-lite"/>
    </source>
</evidence>
<dbReference type="Proteomes" id="UP001201812">
    <property type="component" value="Unassembled WGS sequence"/>
</dbReference>
<comment type="caution">
    <text evidence="2">The sequence shown here is derived from an EMBL/GenBank/DDBJ whole genome shotgun (WGS) entry which is preliminary data.</text>
</comment>
<evidence type="ECO:0000313" key="2">
    <source>
        <dbReference type="EMBL" id="KAI1708074.1"/>
    </source>
</evidence>
<protein>
    <submittedName>
        <fullName evidence="2">Uncharacterized protein</fullName>
    </submittedName>
</protein>
<keyword evidence="3" id="KW-1185">Reference proteome</keyword>
<sequence length="123" mass="13491">MAYWSAGTGTLEYAQSFDAKVVIIWVPLKWNVSSQERGKEQSKRSSLPPIRVVIRKSGTIASKRQYPATKKSKSDGEISSDDEPSQTGSYAVQTPKRLSPATRNGRSDGKNNSDVALTSMTRP</sequence>
<organism evidence="2 3">
    <name type="scientific">Ditylenchus destructor</name>
    <dbReference type="NCBI Taxonomy" id="166010"/>
    <lineage>
        <taxon>Eukaryota</taxon>
        <taxon>Metazoa</taxon>
        <taxon>Ecdysozoa</taxon>
        <taxon>Nematoda</taxon>
        <taxon>Chromadorea</taxon>
        <taxon>Rhabditida</taxon>
        <taxon>Tylenchina</taxon>
        <taxon>Tylenchomorpha</taxon>
        <taxon>Sphaerularioidea</taxon>
        <taxon>Anguinidae</taxon>
        <taxon>Anguininae</taxon>
        <taxon>Ditylenchus</taxon>
    </lineage>
</organism>
<reference evidence="2" key="1">
    <citation type="submission" date="2022-01" db="EMBL/GenBank/DDBJ databases">
        <title>Genome Sequence Resource for Two Populations of Ditylenchus destructor, the Migratory Endoparasitic Phytonematode.</title>
        <authorList>
            <person name="Zhang H."/>
            <person name="Lin R."/>
            <person name="Xie B."/>
        </authorList>
    </citation>
    <scope>NUCLEOTIDE SEQUENCE</scope>
    <source>
        <strain evidence="2">BazhouSP</strain>
    </source>
</reference>
<dbReference type="AlphaFoldDB" id="A0AAD4MZI6"/>
<feature type="region of interest" description="Disordered" evidence="1">
    <location>
        <begin position="58"/>
        <end position="123"/>
    </location>
</feature>
<dbReference type="EMBL" id="JAKKPZ010000037">
    <property type="protein sequence ID" value="KAI1708074.1"/>
    <property type="molecule type" value="Genomic_DNA"/>
</dbReference>
<evidence type="ECO:0000313" key="3">
    <source>
        <dbReference type="Proteomes" id="UP001201812"/>
    </source>
</evidence>
<feature type="compositionally biased region" description="Polar residues" evidence="1">
    <location>
        <begin position="112"/>
        <end position="123"/>
    </location>
</feature>
<name>A0AAD4MZI6_9BILA</name>